<dbReference type="SUPFAM" id="SSF55326">
    <property type="entry name" value="PurM N-terminal domain-like"/>
    <property type="match status" value="1"/>
</dbReference>
<evidence type="ECO:0000256" key="13">
    <source>
        <dbReference type="ARBA" id="ARBA00033093"/>
    </source>
</evidence>
<evidence type="ECO:0000256" key="6">
    <source>
        <dbReference type="ARBA" id="ARBA00022490"/>
    </source>
</evidence>
<dbReference type="GO" id="GO:0006189">
    <property type="term" value="P:'de novo' IMP biosynthetic process"/>
    <property type="evidence" value="ECO:0007669"/>
    <property type="project" value="UniProtKB-UniRule"/>
</dbReference>
<comment type="pathway">
    <text evidence="2 15">Purine metabolism; IMP biosynthesis via de novo pathway; 5-amino-1-(5-phospho-D-ribosyl)imidazole from N(2)-formyl-N(1)-(5-phospho-D-ribosyl)glycinamide: step 2/2.</text>
</comment>
<evidence type="ECO:0000313" key="16">
    <source>
        <dbReference type="EMBL" id="GAM80818.1"/>
    </source>
</evidence>
<evidence type="ECO:0000256" key="12">
    <source>
        <dbReference type="ARBA" id="ARBA00032931"/>
    </source>
</evidence>
<dbReference type="SUPFAM" id="SSF56042">
    <property type="entry name" value="PurM C-terminal domain-like"/>
    <property type="match status" value="1"/>
</dbReference>
<evidence type="ECO:0000256" key="7">
    <source>
        <dbReference type="ARBA" id="ARBA00022598"/>
    </source>
</evidence>
<dbReference type="InterPro" id="IPR036676">
    <property type="entry name" value="PurM-like_C_sf"/>
</dbReference>
<gene>
    <name evidence="15" type="primary">purM</name>
    <name evidence="16" type="ORF">JCM5805K_1934</name>
</gene>
<dbReference type="HAMAP" id="MF_00741">
    <property type="entry name" value="AIRS"/>
    <property type="match status" value="1"/>
</dbReference>
<evidence type="ECO:0000256" key="1">
    <source>
        <dbReference type="ARBA" id="ARBA00004496"/>
    </source>
</evidence>
<dbReference type="InterPro" id="IPR010918">
    <property type="entry name" value="PurM-like_C_dom"/>
</dbReference>
<dbReference type="Proteomes" id="UP000031847">
    <property type="component" value="Unassembled WGS sequence"/>
</dbReference>
<dbReference type="RefSeq" id="WP_161934620.1">
    <property type="nucleotide sequence ID" value="NZ_BAABQR010000005.1"/>
</dbReference>
<name>A0A0B8R0V8_LACLL</name>
<evidence type="ECO:0000313" key="17">
    <source>
        <dbReference type="Proteomes" id="UP000031847"/>
    </source>
</evidence>
<dbReference type="EMBL" id="BBSI01000030">
    <property type="protein sequence ID" value="GAM80818.1"/>
    <property type="molecule type" value="Genomic_DNA"/>
</dbReference>
<dbReference type="Pfam" id="PF02769">
    <property type="entry name" value="AIRS_C"/>
    <property type="match status" value="1"/>
</dbReference>
<keyword evidence="8 15" id="KW-0547">Nucleotide-binding</keyword>
<organism evidence="16 17">
    <name type="scientific">Lactococcus lactis subsp. lactis</name>
    <name type="common">Streptococcus lactis</name>
    <dbReference type="NCBI Taxonomy" id="1360"/>
    <lineage>
        <taxon>Bacteria</taxon>
        <taxon>Bacillati</taxon>
        <taxon>Bacillota</taxon>
        <taxon>Bacilli</taxon>
        <taxon>Lactobacillales</taxon>
        <taxon>Streptococcaceae</taxon>
        <taxon>Lactococcus</taxon>
    </lineage>
</organism>
<evidence type="ECO:0000256" key="9">
    <source>
        <dbReference type="ARBA" id="ARBA00022755"/>
    </source>
</evidence>
<dbReference type="FunFam" id="3.30.1330.10:FF:000001">
    <property type="entry name" value="Phosphoribosylformylglycinamidine cyclo-ligase"/>
    <property type="match status" value="1"/>
</dbReference>
<dbReference type="EC" id="6.3.3.1" evidence="4 15"/>
<sequence length="340" mass="36341">MTVSENAYAKSGVDVEAGYEVVSRIKKHVAKTERLGVLGALGGFGGSFDLSVLDVKEPVLISGTDGVGTKLMLAIQADKHDTIGIDCVAMCVNDIIAAGAEPLYFLDYIATGKNIPEKLEQVVAGVAEGCLQAGAALIGGETAEMPGMYDEDDYDLAGFAVGVAEKSQLIDGEKDVETGDVLLGLASSGIHSNGYSLVRKVFADFDLNESLPELDQSLIDSLLTPTKIYVKELLPLIKQNKIKGIAHITGGGFHENLPRMFGNSLSAEIVEGSWNVLPIFNALEKYGDIKHEEMYEIFNMGIGMVIAVAPENAEALKKELNAFEIGKMVKRQDSAVVIKK</sequence>
<reference evidence="16 17" key="1">
    <citation type="submission" date="2015-01" db="EMBL/GenBank/DDBJ databases">
        <title>Lactococcus lactis subsp.lactis JCM 5805 whole genome shotgun sequence.</title>
        <authorList>
            <person name="Fujii T."/>
            <person name="Tomita Y."/>
            <person name="Ikushima S."/>
            <person name="Fujiwara D."/>
        </authorList>
    </citation>
    <scope>NUCLEOTIDE SEQUENCE [LARGE SCALE GENOMIC DNA]</scope>
    <source>
        <strain evidence="16 17">JCM 5805</strain>
    </source>
</reference>
<keyword evidence="7 15" id="KW-0436">Ligase</keyword>
<dbReference type="Gene3D" id="3.90.650.10">
    <property type="entry name" value="PurM-like C-terminal domain"/>
    <property type="match status" value="1"/>
</dbReference>
<keyword evidence="10 15" id="KW-0067">ATP-binding</keyword>
<dbReference type="GO" id="GO:0005524">
    <property type="term" value="F:ATP binding"/>
    <property type="evidence" value="ECO:0007669"/>
    <property type="project" value="UniProtKB-KW"/>
</dbReference>
<comment type="catalytic activity">
    <reaction evidence="14 15">
        <text>2-formamido-N(1)-(5-O-phospho-beta-D-ribosyl)acetamidine + ATP = 5-amino-1-(5-phospho-beta-D-ribosyl)imidazole + ADP + phosphate + H(+)</text>
        <dbReference type="Rhea" id="RHEA:23032"/>
        <dbReference type="ChEBI" id="CHEBI:15378"/>
        <dbReference type="ChEBI" id="CHEBI:30616"/>
        <dbReference type="ChEBI" id="CHEBI:43474"/>
        <dbReference type="ChEBI" id="CHEBI:137981"/>
        <dbReference type="ChEBI" id="CHEBI:147287"/>
        <dbReference type="ChEBI" id="CHEBI:456216"/>
        <dbReference type="EC" id="6.3.3.1"/>
    </reaction>
</comment>
<dbReference type="NCBIfam" id="TIGR00878">
    <property type="entry name" value="purM"/>
    <property type="match status" value="1"/>
</dbReference>
<comment type="caution">
    <text evidence="16">The sequence shown here is derived from an EMBL/GenBank/DDBJ whole genome shotgun (WGS) entry which is preliminary data.</text>
</comment>
<proteinExistence type="inferred from homology"/>
<protein>
    <recommendedName>
        <fullName evidence="5 15">Phosphoribosylformylglycinamidine cyclo-ligase</fullName>
        <ecNumber evidence="4 15">6.3.3.1</ecNumber>
    </recommendedName>
    <alternativeName>
        <fullName evidence="12 15">AIR synthase</fullName>
    </alternativeName>
    <alternativeName>
        <fullName evidence="13 15">AIRS</fullName>
    </alternativeName>
    <alternativeName>
        <fullName evidence="11 15">Phosphoribosyl-aminoimidazole synthetase</fullName>
    </alternativeName>
</protein>
<evidence type="ECO:0000256" key="3">
    <source>
        <dbReference type="ARBA" id="ARBA00010280"/>
    </source>
</evidence>
<dbReference type="CDD" id="cd02196">
    <property type="entry name" value="PurM"/>
    <property type="match status" value="1"/>
</dbReference>
<dbReference type="InterPro" id="IPR036921">
    <property type="entry name" value="PurM-like_N_sf"/>
</dbReference>
<dbReference type="GO" id="GO:0004637">
    <property type="term" value="F:phosphoribosylamine-glycine ligase activity"/>
    <property type="evidence" value="ECO:0007669"/>
    <property type="project" value="TreeGrafter"/>
</dbReference>
<dbReference type="GO" id="GO:0004641">
    <property type="term" value="F:phosphoribosylformylglycinamidine cyclo-ligase activity"/>
    <property type="evidence" value="ECO:0007669"/>
    <property type="project" value="UniProtKB-UniRule"/>
</dbReference>
<dbReference type="PANTHER" id="PTHR10520:SF12">
    <property type="entry name" value="TRIFUNCTIONAL PURINE BIOSYNTHETIC PROTEIN ADENOSINE-3"/>
    <property type="match status" value="1"/>
</dbReference>
<dbReference type="InterPro" id="IPR016188">
    <property type="entry name" value="PurM-like_N"/>
</dbReference>
<accession>A0A0B8R0V8</accession>
<dbReference type="Gene3D" id="3.30.1330.10">
    <property type="entry name" value="PurM-like, N-terminal domain"/>
    <property type="match status" value="1"/>
</dbReference>
<evidence type="ECO:0000256" key="2">
    <source>
        <dbReference type="ARBA" id="ARBA00004686"/>
    </source>
</evidence>
<evidence type="ECO:0000256" key="8">
    <source>
        <dbReference type="ARBA" id="ARBA00022741"/>
    </source>
</evidence>
<keyword evidence="9 15" id="KW-0658">Purine biosynthesis</keyword>
<dbReference type="InterPro" id="IPR004733">
    <property type="entry name" value="PurM_cligase"/>
</dbReference>
<dbReference type="AlphaFoldDB" id="A0A0B8R0V8"/>
<evidence type="ECO:0000256" key="4">
    <source>
        <dbReference type="ARBA" id="ARBA00013047"/>
    </source>
</evidence>
<dbReference type="Pfam" id="PF00586">
    <property type="entry name" value="AIRS"/>
    <property type="match status" value="1"/>
</dbReference>
<evidence type="ECO:0000256" key="15">
    <source>
        <dbReference type="HAMAP-Rule" id="MF_00741"/>
    </source>
</evidence>
<dbReference type="GO" id="GO:0046084">
    <property type="term" value="P:adenine biosynthetic process"/>
    <property type="evidence" value="ECO:0007669"/>
    <property type="project" value="TreeGrafter"/>
</dbReference>
<dbReference type="PANTHER" id="PTHR10520">
    <property type="entry name" value="TRIFUNCTIONAL PURINE BIOSYNTHETIC PROTEIN ADENOSINE-3-RELATED"/>
    <property type="match status" value="1"/>
</dbReference>
<comment type="similarity">
    <text evidence="3 15">Belongs to the AIR synthase family.</text>
</comment>
<evidence type="ECO:0000256" key="10">
    <source>
        <dbReference type="ARBA" id="ARBA00022840"/>
    </source>
</evidence>
<evidence type="ECO:0000256" key="14">
    <source>
        <dbReference type="ARBA" id="ARBA00049057"/>
    </source>
</evidence>
<comment type="subcellular location">
    <subcellularLocation>
        <location evidence="1 15">Cytoplasm</location>
    </subcellularLocation>
</comment>
<keyword evidence="6 15" id="KW-0963">Cytoplasm</keyword>
<dbReference type="FunFam" id="3.90.650.10:FF:000011">
    <property type="entry name" value="Phosphoribosylformylglycinamidine cyclo-ligase"/>
    <property type="match status" value="1"/>
</dbReference>
<evidence type="ECO:0000256" key="11">
    <source>
        <dbReference type="ARBA" id="ARBA00031908"/>
    </source>
</evidence>
<evidence type="ECO:0000256" key="5">
    <source>
        <dbReference type="ARBA" id="ARBA00020367"/>
    </source>
</evidence>
<dbReference type="GO" id="GO:0005829">
    <property type="term" value="C:cytosol"/>
    <property type="evidence" value="ECO:0007669"/>
    <property type="project" value="TreeGrafter"/>
</dbReference>
<dbReference type="UniPathway" id="UPA00074">
    <property type="reaction ID" value="UER00129"/>
</dbReference>